<dbReference type="RefSeq" id="WP_190308855.1">
    <property type="nucleotide sequence ID" value="NZ_JACNYK010000002.1"/>
</dbReference>
<dbReference type="Gene3D" id="3.90.79.10">
    <property type="entry name" value="Nucleoside Triphosphate Pyrophosphohydrolase"/>
    <property type="match status" value="1"/>
</dbReference>
<accession>A0ABR7Y357</accession>
<dbReference type="Pfam" id="PF00293">
    <property type="entry name" value="NUDIX"/>
    <property type="match status" value="1"/>
</dbReference>
<sequence>MERNKVVLVDENDNAVAEMEKLAAHEQGYLHRAFSVFIFNDQGELLLQQRANHKYHGAGLWTNTCCSHPQLGENVALSAQERLNYEMGIECDLKLVYTFIYNEPVENNLTEHELDYVFVGYSDQSPALNIDEVQDYKWMNEEQILSDIRNNPSRYTVWFKQAFQELLTKINKGKKL</sequence>
<protein>
    <recommendedName>
        <fullName evidence="3 10">Isopentenyl-diphosphate delta-isomerase</fullName>
        <ecNumber evidence="3 10">5.3.3.2</ecNumber>
    </recommendedName>
</protein>
<dbReference type="PIRSF" id="PIRSF018427">
    <property type="entry name" value="Isopntndiph_ism"/>
    <property type="match status" value="1"/>
</dbReference>
<keyword evidence="13" id="KW-1185">Reference proteome</keyword>
<dbReference type="PANTHER" id="PTHR10885">
    <property type="entry name" value="ISOPENTENYL-DIPHOSPHATE DELTA-ISOMERASE"/>
    <property type="match status" value="1"/>
</dbReference>
<dbReference type="EMBL" id="JACNYK010000002">
    <property type="protein sequence ID" value="MBD1425714.1"/>
    <property type="molecule type" value="Genomic_DNA"/>
</dbReference>
<dbReference type="InterPro" id="IPR015797">
    <property type="entry name" value="NUDIX_hydrolase-like_dom_sf"/>
</dbReference>
<evidence type="ECO:0000256" key="3">
    <source>
        <dbReference type="ARBA" id="ARBA00012057"/>
    </source>
</evidence>
<dbReference type="PANTHER" id="PTHR10885:SF0">
    <property type="entry name" value="ISOPENTENYL-DIPHOSPHATE DELTA-ISOMERASE"/>
    <property type="match status" value="1"/>
</dbReference>
<evidence type="ECO:0000313" key="13">
    <source>
        <dbReference type="Proteomes" id="UP000606494"/>
    </source>
</evidence>
<evidence type="ECO:0000313" key="12">
    <source>
        <dbReference type="EMBL" id="MBD1425714.1"/>
    </source>
</evidence>
<evidence type="ECO:0000256" key="1">
    <source>
        <dbReference type="ARBA" id="ARBA00004826"/>
    </source>
</evidence>
<comment type="similarity">
    <text evidence="2">Belongs to the IPP isomerase type 1 family.</text>
</comment>
<dbReference type="NCBIfam" id="TIGR02150">
    <property type="entry name" value="IPP_isom_1"/>
    <property type="match status" value="1"/>
</dbReference>
<dbReference type="SUPFAM" id="SSF55811">
    <property type="entry name" value="Nudix"/>
    <property type="match status" value="1"/>
</dbReference>
<dbReference type="InterPro" id="IPR000086">
    <property type="entry name" value="NUDIX_hydrolase_dom"/>
</dbReference>
<organism evidence="12 13">
    <name type="scientific">Sphingobacterium arenae</name>
    <dbReference type="NCBI Taxonomy" id="1280598"/>
    <lineage>
        <taxon>Bacteria</taxon>
        <taxon>Pseudomonadati</taxon>
        <taxon>Bacteroidota</taxon>
        <taxon>Sphingobacteriia</taxon>
        <taxon>Sphingobacteriales</taxon>
        <taxon>Sphingobacteriaceae</taxon>
        <taxon>Sphingobacterium</taxon>
    </lineage>
</organism>
<evidence type="ECO:0000256" key="4">
    <source>
        <dbReference type="ARBA" id="ARBA00022490"/>
    </source>
</evidence>
<name>A0ABR7Y357_9SPHI</name>
<evidence type="ECO:0000256" key="6">
    <source>
        <dbReference type="ARBA" id="ARBA00022842"/>
    </source>
</evidence>
<evidence type="ECO:0000256" key="9">
    <source>
        <dbReference type="ARBA" id="ARBA00023235"/>
    </source>
</evidence>
<comment type="pathway">
    <text evidence="1">Isoprenoid biosynthesis; dimethylallyl diphosphate biosynthesis; dimethylallyl diphosphate from isopentenyl diphosphate: step 1/1.</text>
</comment>
<keyword evidence="9 12" id="KW-0413">Isomerase</keyword>
<evidence type="ECO:0000259" key="11">
    <source>
        <dbReference type="PROSITE" id="PS51462"/>
    </source>
</evidence>
<dbReference type="Proteomes" id="UP000606494">
    <property type="component" value="Unassembled WGS sequence"/>
</dbReference>
<dbReference type="CDD" id="cd02885">
    <property type="entry name" value="NUDIX_IPP_Isomerase"/>
    <property type="match status" value="1"/>
</dbReference>
<gene>
    <name evidence="12" type="primary">idi</name>
    <name evidence="12" type="ORF">H8B17_08985</name>
</gene>
<comment type="caution">
    <text evidence="12">The sequence shown here is derived from an EMBL/GenBank/DDBJ whole genome shotgun (WGS) entry which is preliminary data.</text>
</comment>
<keyword evidence="8" id="KW-0414">Isoprene biosynthesis</keyword>
<reference evidence="12 13" key="1">
    <citation type="submission" date="2020-08" db="EMBL/GenBank/DDBJ databases">
        <title>Sphingobacterium sp. DN00404 isolated from aquaculture water.</title>
        <authorList>
            <person name="Zhang M."/>
        </authorList>
    </citation>
    <scope>NUCLEOTIDE SEQUENCE [LARGE SCALE GENOMIC DNA]</scope>
    <source>
        <strain evidence="12 13">KCTC 32294</strain>
    </source>
</reference>
<dbReference type="InterPro" id="IPR011876">
    <property type="entry name" value="IsopentenylPP_isomerase_typ1"/>
</dbReference>
<dbReference type="EC" id="5.3.3.2" evidence="3 10"/>
<evidence type="ECO:0000256" key="10">
    <source>
        <dbReference type="NCBIfam" id="TIGR02150"/>
    </source>
</evidence>
<evidence type="ECO:0000256" key="8">
    <source>
        <dbReference type="ARBA" id="ARBA00023229"/>
    </source>
</evidence>
<dbReference type="GO" id="GO:0004452">
    <property type="term" value="F:isopentenyl-diphosphate delta-isomerase activity"/>
    <property type="evidence" value="ECO:0007669"/>
    <property type="project" value="UniProtKB-EC"/>
</dbReference>
<dbReference type="NCBIfam" id="NF002995">
    <property type="entry name" value="PRK03759.1"/>
    <property type="match status" value="1"/>
</dbReference>
<keyword evidence="5" id="KW-0479">Metal-binding</keyword>
<dbReference type="InterPro" id="IPR056375">
    <property type="entry name" value="Idi_bact"/>
</dbReference>
<keyword evidence="7" id="KW-0464">Manganese</keyword>
<evidence type="ECO:0000256" key="7">
    <source>
        <dbReference type="ARBA" id="ARBA00023211"/>
    </source>
</evidence>
<dbReference type="HAMAP" id="MF_00202">
    <property type="entry name" value="Idi"/>
    <property type="match status" value="1"/>
</dbReference>
<proteinExistence type="inferred from homology"/>
<keyword evidence="6" id="KW-0460">Magnesium</keyword>
<evidence type="ECO:0000256" key="2">
    <source>
        <dbReference type="ARBA" id="ARBA00007579"/>
    </source>
</evidence>
<evidence type="ECO:0000256" key="5">
    <source>
        <dbReference type="ARBA" id="ARBA00022723"/>
    </source>
</evidence>
<feature type="domain" description="Nudix hydrolase" evidence="11">
    <location>
        <begin position="29"/>
        <end position="161"/>
    </location>
</feature>
<keyword evidence="4" id="KW-0963">Cytoplasm</keyword>
<dbReference type="PROSITE" id="PS51462">
    <property type="entry name" value="NUDIX"/>
    <property type="match status" value="1"/>
</dbReference>